<dbReference type="EMBL" id="ML736739">
    <property type="protein sequence ID" value="KAE8409563.1"/>
    <property type="molecule type" value="Genomic_DNA"/>
</dbReference>
<dbReference type="Proteomes" id="UP000325579">
    <property type="component" value="Unassembled WGS sequence"/>
</dbReference>
<name>A0A5N7DU52_9EURO</name>
<evidence type="ECO:0000313" key="2">
    <source>
        <dbReference type="Proteomes" id="UP000325579"/>
    </source>
</evidence>
<sequence>MASSPEYVFSRDHLDNNRINLQHYLVVQLFGYRIHPSIPTQSPDLRIADCWHRHRGQSKSSSIWLTDLAGELPKSARLDTLDISFAAAPLPEMLPPSVSLHQWDVKTDVSEHLMGVYDVVHLRFFAFVIQEYELDAILERLLKLLTWGYIQWTDIDISSLRLEKIRPDIQADAQVKLMNQFKGNDNRLDSAWAPPHLALALHEVGLLATEVLTRNKASSGTEEVARVMKRTLAQAAKETRDGSYLAFTRYTVVARKKDPA</sequence>
<accession>A0A5N7DU52</accession>
<gene>
    <name evidence="1" type="ORF">BDV37DRAFT_267760</name>
</gene>
<protein>
    <recommendedName>
        <fullName evidence="3">Methyltransferase domain-containing protein</fullName>
    </recommendedName>
</protein>
<organism evidence="1 2">
    <name type="scientific">Aspergillus pseudonomiae</name>
    <dbReference type="NCBI Taxonomy" id="1506151"/>
    <lineage>
        <taxon>Eukaryota</taxon>
        <taxon>Fungi</taxon>
        <taxon>Dikarya</taxon>
        <taxon>Ascomycota</taxon>
        <taxon>Pezizomycotina</taxon>
        <taxon>Eurotiomycetes</taxon>
        <taxon>Eurotiomycetidae</taxon>
        <taxon>Eurotiales</taxon>
        <taxon>Aspergillaceae</taxon>
        <taxon>Aspergillus</taxon>
        <taxon>Aspergillus subgen. Circumdati</taxon>
    </lineage>
</organism>
<evidence type="ECO:0008006" key="3">
    <source>
        <dbReference type="Google" id="ProtNLM"/>
    </source>
</evidence>
<dbReference type="GeneID" id="43668761"/>
<dbReference type="OrthoDB" id="417697at2759"/>
<evidence type="ECO:0000313" key="1">
    <source>
        <dbReference type="EMBL" id="KAE8409563.1"/>
    </source>
</evidence>
<keyword evidence="2" id="KW-1185">Reference proteome</keyword>
<reference evidence="1 2" key="1">
    <citation type="submission" date="2019-04" db="EMBL/GenBank/DDBJ databases">
        <authorList>
            <consortium name="DOE Joint Genome Institute"/>
            <person name="Mondo S."/>
            <person name="Kjaerbolling I."/>
            <person name="Vesth T."/>
            <person name="Frisvad J.C."/>
            <person name="Nybo J.L."/>
            <person name="Theobald S."/>
            <person name="Kildgaard S."/>
            <person name="Isbrandt T."/>
            <person name="Kuo A."/>
            <person name="Sato A."/>
            <person name="Lyhne E.K."/>
            <person name="Kogle M.E."/>
            <person name="Wiebenga A."/>
            <person name="Kun R.S."/>
            <person name="Lubbers R.J."/>
            <person name="Makela M.R."/>
            <person name="Barry K."/>
            <person name="Chovatia M."/>
            <person name="Clum A."/>
            <person name="Daum C."/>
            <person name="Haridas S."/>
            <person name="He G."/>
            <person name="LaButti K."/>
            <person name="Lipzen A."/>
            <person name="Riley R."/>
            <person name="Salamov A."/>
            <person name="Simmons B.A."/>
            <person name="Magnuson J.K."/>
            <person name="Henrissat B."/>
            <person name="Mortensen U.H."/>
            <person name="Larsen T.O."/>
            <person name="Devries R.P."/>
            <person name="Grigoriev I.V."/>
            <person name="Machida M."/>
            <person name="Baker S.E."/>
            <person name="Andersen M.R."/>
            <person name="Cantor M.N."/>
            <person name="Hua S.X."/>
        </authorList>
    </citation>
    <scope>NUCLEOTIDE SEQUENCE [LARGE SCALE GENOMIC DNA]</scope>
    <source>
        <strain evidence="1 2">CBS 119388</strain>
    </source>
</reference>
<proteinExistence type="predicted"/>
<dbReference type="AlphaFoldDB" id="A0A5N7DU52"/>
<dbReference type="RefSeq" id="XP_031946882.1">
    <property type="nucleotide sequence ID" value="XM_032084070.1"/>
</dbReference>